<evidence type="ECO:0000313" key="2">
    <source>
        <dbReference type="EMBL" id="KAK2165457.1"/>
    </source>
</evidence>
<comment type="caution">
    <text evidence="2">The sequence shown here is derived from an EMBL/GenBank/DDBJ whole genome shotgun (WGS) entry which is preliminary data.</text>
</comment>
<gene>
    <name evidence="2" type="ORF">LSH36_50g07027</name>
</gene>
<protein>
    <recommendedName>
        <fullName evidence="1">Reverse transcriptase domain-containing protein</fullName>
    </recommendedName>
</protein>
<dbReference type="Pfam" id="PF00078">
    <property type="entry name" value="RVT_1"/>
    <property type="match status" value="1"/>
</dbReference>
<dbReference type="PANTHER" id="PTHR33332">
    <property type="entry name" value="REVERSE TRANSCRIPTASE DOMAIN-CONTAINING PROTEIN"/>
    <property type="match status" value="1"/>
</dbReference>
<reference evidence="2" key="1">
    <citation type="journal article" date="2023" name="Mol. Biol. Evol.">
        <title>Third-Generation Sequencing Reveals the Adaptive Role of the Epigenome in Three Deep-Sea Polychaetes.</title>
        <authorList>
            <person name="Perez M."/>
            <person name="Aroh O."/>
            <person name="Sun Y."/>
            <person name="Lan Y."/>
            <person name="Juniper S.K."/>
            <person name="Young C.R."/>
            <person name="Angers B."/>
            <person name="Qian P.Y."/>
        </authorList>
    </citation>
    <scope>NUCLEOTIDE SEQUENCE</scope>
    <source>
        <strain evidence="2">P08H-3</strain>
    </source>
</reference>
<sequence length="179" mass="20784">MEKHIPKSVPKKNKRRKIWMTKEVTAKYRKKQLAWKKYKDTDILSGIPQGSVLGPILFVIFINDLPDVVSSTAKIFADDTKLFRAIRIIEDHDVMQQDLDNIVEWSNKWQLGFNETKCKSLHLGLNYHMNSQILKDTRNERDLGVYIDEELKFHDHVSKAVAKGVTPVRTNTSHFHMPG</sequence>
<dbReference type="InterPro" id="IPR000477">
    <property type="entry name" value="RT_dom"/>
</dbReference>
<dbReference type="PRINTS" id="PR01345">
    <property type="entry name" value="CERVTRCPTASE"/>
</dbReference>
<dbReference type="PROSITE" id="PS50878">
    <property type="entry name" value="RT_POL"/>
    <property type="match status" value="1"/>
</dbReference>
<accession>A0AAD9NCP3</accession>
<dbReference type="AlphaFoldDB" id="A0AAD9NCP3"/>
<evidence type="ECO:0000313" key="3">
    <source>
        <dbReference type="Proteomes" id="UP001208570"/>
    </source>
</evidence>
<keyword evidence="3" id="KW-1185">Reference proteome</keyword>
<organism evidence="2 3">
    <name type="scientific">Paralvinella palmiformis</name>
    <dbReference type="NCBI Taxonomy" id="53620"/>
    <lineage>
        <taxon>Eukaryota</taxon>
        <taxon>Metazoa</taxon>
        <taxon>Spiralia</taxon>
        <taxon>Lophotrochozoa</taxon>
        <taxon>Annelida</taxon>
        <taxon>Polychaeta</taxon>
        <taxon>Sedentaria</taxon>
        <taxon>Canalipalpata</taxon>
        <taxon>Terebellida</taxon>
        <taxon>Terebelliformia</taxon>
        <taxon>Alvinellidae</taxon>
        <taxon>Paralvinella</taxon>
    </lineage>
</organism>
<dbReference type="Proteomes" id="UP001208570">
    <property type="component" value="Unassembled WGS sequence"/>
</dbReference>
<proteinExistence type="predicted"/>
<evidence type="ECO:0000259" key="1">
    <source>
        <dbReference type="PROSITE" id="PS50878"/>
    </source>
</evidence>
<feature type="domain" description="Reverse transcriptase" evidence="1">
    <location>
        <begin position="1"/>
        <end position="147"/>
    </location>
</feature>
<dbReference type="EMBL" id="JAODUP010000050">
    <property type="protein sequence ID" value="KAK2165457.1"/>
    <property type="molecule type" value="Genomic_DNA"/>
</dbReference>
<name>A0AAD9NCP3_9ANNE</name>